<dbReference type="PANTHER" id="PTHR14091">
    <property type="entry name" value="PERIODIC TRYPTOPHAN PROTEIN 1"/>
    <property type="match status" value="1"/>
</dbReference>
<evidence type="ECO:0008006" key="3">
    <source>
        <dbReference type="Google" id="ProtNLM"/>
    </source>
</evidence>
<dbReference type="GO" id="GO:0006364">
    <property type="term" value="P:rRNA processing"/>
    <property type="evidence" value="ECO:0007669"/>
    <property type="project" value="InterPro"/>
</dbReference>
<dbReference type="GO" id="GO:0005634">
    <property type="term" value="C:nucleus"/>
    <property type="evidence" value="ECO:0007669"/>
    <property type="project" value="TreeGrafter"/>
</dbReference>
<keyword evidence="2" id="KW-1185">Reference proteome</keyword>
<name>A0AAD8J5V4_9APIA</name>
<dbReference type="InterPro" id="IPR044285">
    <property type="entry name" value="PWP1"/>
</dbReference>
<dbReference type="EMBL" id="JAUIZM010000002">
    <property type="protein sequence ID" value="KAK1398287.1"/>
    <property type="molecule type" value="Genomic_DNA"/>
</dbReference>
<evidence type="ECO:0000313" key="2">
    <source>
        <dbReference type="Proteomes" id="UP001237642"/>
    </source>
</evidence>
<reference evidence="1" key="1">
    <citation type="submission" date="2023-02" db="EMBL/GenBank/DDBJ databases">
        <title>Genome of toxic invasive species Heracleum sosnowskyi carries increased number of genes despite the absence of recent whole-genome duplications.</title>
        <authorList>
            <person name="Schelkunov M."/>
            <person name="Shtratnikova V."/>
            <person name="Makarenko M."/>
            <person name="Klepikova A."/>
            <person name="Omelchenko D."/>
            <person name="Novikova G."/>
            <person name="Obukhova E."/>
            <person name="Bogdanov V."/>
            <person name="Penin A."/>
            <person name="Logacheva M."/>
        </authorList>
    </citation>
    <scope>NUCLEOTIDE SEQUENCE</scope>
    <source>
        <strain evidence="1">Hsosn_3</strain>
        <tissue evidence="1">Leaf</tissue>
    </source>
</reference>
<dbReference type="AlphaFoldDB" id="A0AAD8J5V4"/>
<dbReference type="Proteomes" id="UP001237642">
    <property type="component" value="Unassembled WGS sequence"/>
</dbReference>
<protein>
    <recommendedName>
        <fullName evidence="3">Periodic tryptophan protein 1</fullName>
    </recommendedName>
</protein>
<organism evidence="1 2">
    <name type="scientific">Heracleum sosnowskyi</name>
    <dbReference type="NCBI Taxonomy" id="360622"/>
    <lineage>
        <taxon>Eukaryota</taxon>
        <taxon>Viridiplantae</taxon>
        <taxon>Streptophyta</taxon>
        <taxon>Embryophyta</taxon>
        <taxon>Tracheophyta</taxon>
        <taxon>Spermatophyta</taxon>
        <taxon>Magnoliopsida</taxon>
        <taxon>eudicotyledons</taxon>
        <taxon>Gunneridae</taxon>
        <taxon>Pentapetalae</taxon>
        <taxon>asterids</taxon>
        <taxon>campanulids</taxon>
        <taxon>Apiales</taxon>
        <taxon>Apiaceae</taxon>
        <taxon>Apioideae</taxon>
        <taxon>apioid superclade</taxon>
        <taxon>Tordylieae</taxon>
        <taxon>Tordyliinae</taxon>
        <taxon>Heracleum</taxon>
    </lineage>
</organism>
<reference evidence="1" key="2">
    <citation type="submission" date="2023-05" db="EMBL/GenBank/DDBJ databases">
        <authorList>
            <person name="Schelkunov M.I."/>
        </authorList>
    </citation>
    <scope>NUCLEOTIDE SEQUENCE</scope>
    <source>
        <strain evidence="1">Hsosn_3</strain>
        <tissue evidence="1">Leaf</tissue>
    </source>
</reference>
<sequence>MDQKQIRHTQLEGIEVFSKGLGDAYYLDNSEDPYLKDKDGNDSEELEDMIIKDEDSVIICACNKDDVGHLEMWIFEDIDDYQNMFIHHDILLQEFKRCTAWLDCPIKGGEKGNFIAVGSMEPAIKIWDLDIMDAVQPSQILGGIDEKNKRTKNEGTKVGFVLKCMFHSKVSELELFN</sequence>
<accession>A0AAD8J5V4</accession>
<gene>
    <name evidence="1" type="ORF">POM88_008150</name>
</gene>
<proteinExistence type="predicted"/>
<evidence type="ECO:0000313" key="1">
    <source>
        <dbReference type="EMBL" id="KAK1398287.1"/>
    </source>
</evidence>
<dbReference type="PANTHER" id="PTHR14091:SF0">
    <property type="entry name" value="PERIODIC TRYPTOPHAN PROTEIN 1 HOMOLOG"/>
    <property type="match status" value="1"/>
</dbReference>
<comment type="caution">
    <text evidence="1">The sequence shown here is derived from an EMBL/GenBank/DDBJ whole genome shotgun (WGS) entry which is preliminary data.</text>
</comment>